<reference evidence="1" key="3">
    <citation type="submission" date="2018-07" db="EMBL/GenBank/DDBJ databases">
        <title>WGS assembly of Glycine max.</title>
        <authorList>
            <person name="Schmutz J."/>
            <person name="Cannon S."/>
            <person name="Schlueter J."/>
            <person name="Ma J."/>
            <person name="Mitros T."/>
            <person name="Nelson W."/>
            <person name="Hyten D."/>
            <person name="Song Q."/>
            <person name="Thelen J."/>
            <person name="Cheng J."/>
            <person name="Xu D."/>
            <person name="Hellsten U."/>
            <person name="May G."/>
            <person name="Yu Y."/>
            <person name="Sakurai T."/>
            <person name="Umezawa T."/>
            <person name="Bhattacharyya M."/>
            <person name="Sandhu D."/>
            <person name="Valliyodan B."/>
            <person name="Lindquist E."/>
            <person name="Peto M."/>
            <person name="Grant D."/>
            <person name="Shu S."/>
            <person name="Goodstein D."/>
            <person name="Barry K."/>
            <person name="Futrell-Griggs M."/>
            <person name="Abernathy B."/>
            <person name="Du J."/>
            <person name="Tian Z."/>
            <person name="Zhu L."/>
            <person name="Gill N."/>
            <person name="Joshi T."/>
            <person name="Libault M."/>
            <person name="Sethuraman A."/>
            <person name="Zhang X."/>
            <person name="Shinozaki K."/>
            <person name="Nguyen H."/>
            <person name="Wing R."/>
            <person name="Cregan P."/>
            <person name="Specht J."/>
            <person name="Grimwood J."/>
            <person name="Rokhsar D."/>
            <person name="Stacey G."/>
            <person name="Shoemaker R."/>
            <person name="Jackson S."/>
        </authorList>
    </citation>
    <scope>NUCLEOTIDE SEQUENCE</scope>
    <source>
        <tissue evidence="1">Callus</tissue>
    </source>
</reference>
<dbReference type="AlphaFoldDB" id="A0A0R0KY39"/>
<proteinExistence type="predicted"/>
<dbReference type="EnsemblPlants" id="KRH71863">
    <property type="protein sequence ID" value="KRH71863"/>
    <property type="gene ID" value="GLYMA_02G173500"/>
</dbReference>
<evidence type="ECO:0000313" key="1">
    <source>
        <dbReference type="EMBL" id="KRH71863.1"/>
    </source>
</evidence>
<accession>A0A0R0KY39</accession>
<reference evidence="1 2" key="1">
    <citation type="journal article" date="2010" name="Nature">
        <title>Genome sequence of the palaeopolyploid soybean.</title>
        <authorList>
            <person name="Schmutz J."/>
            <person name="Cannon S.B."/>
            <person name="Schlueter J."/>
            <person name="Ma J."/>
            <person name="Mitros T."/>
            <person name="Nelson W."/>
            <person name="Hyten D.L."/>
            <person name="Song Q."/>
            <person name="Thelen J.J."/>
            <person name="Cheng J."/>
            <person name="Xu D."/>
            <person name="Hellsten U."/>
            <person name="May G.D."/>
            <person name="Yu Y."/>
            <person name="Sakurai T."/>
            <person name="Umezawa T."/>
            <person name="Bhattacharyya M.K."/>
            <person name="Sandhu D."/>
            <person name="Valliyodan B."/>
            <person name="Lindquist E."/>
            <person name="Peto M."/>
            <person name="Grant D."/>
            <person name="Shu S."/>
            <person name="Goodstein D."/>
            <person name="Barry K."/>
            <person name="Futrell-Griggs M."/>
            <person name="Abernathy B."/>
            <person name="Du J."/>
            <person name="Tian Z."/>
            <person name="Zhu L."/>
            <person name="Gill N."/>
            <person name="Joshi T."/>
            <person name="Libault M."/>
            <person name="Sethuraman A."/>
            <person name="Zhang X.-C."/>
            <person name="Shinozaki K."/>
            <person name="Nguyen H.T."/>
            <person name="Wing R.A."/>
            <person name="Cregan P."/>
            <person name="Specht J."/>
            <person name="Grimwood J."/>
            <person name="Rokhsar D."/>
            <person name="Stacey G."/>
            <person name="Shoemaker R.C."/>
            <person name="Jackson S.A."/>
        </authorList>
    </citation>
    <scope>NUCLEOTIDE SEQUENCE</scope>
    <source>
        <strain evidence="2">cv. Williams 82</strain>
        <tissue evidence="1">Callus</tissue>
    </source>
</reference>
<evidence type="ECO:0000313" key="3">
    <source>
        <dbReference type="Proteomes" id="UP000008827"/>
    </source>
</evidence>
<sequence length="112" mass="12704">MIMLSIIDMQWPRDVLIEILRFCSTVINRFVLPKAMVGPTLLDVVVILNLPIHGEEQSSLFGTCCIPSTTLGIKFSKDDSRYSKFMLLKAKKSGVSLSLIWHKTHIKEQVSR</sequence>
<dbReference type="EMBL" id="CM000835">
    <property type="protein sequence ID" value="KRH71863.1"/>
    <property type="molecule type" value="Genomic_DNA"/>
</dbReference>
<evidence type="ECO:0000313" key="2">
    <source>
        <dbReference type="EnsemblPlants" id="KRH71863"/>
    </source>
</evidence>
<gene>
    <name evidence="1" type="ORF">GLYMA_02G173500</name>
</gene>
<organism evidence="1">
    <name type="scientific">Glycine max</name>
    <name type="common">Soybean</name>
    <name type="synonym">Glycine hispida</name>
    <dbReference type="NCBI Taxonomy" id="3847"/>
    <lineage>
        <taxon>Eukaryota</taxon>
        <taxon>Viridiplantae</taxon>
        <taxon>Streptophyta</taxon>
        <taxon>Embryophyta</taxon>
        <taxon>Tracheophyta</taxon>
        <taxon>Spermatophyta</taxon>
        <taxon>Magnoliopsida</taxon>
        <taxon>eudicotyledons</taxon>
        <taxon>Gunneridae</taxon>
        <taxon>Pentapetalae</taxon>
        <taxon>rosids</taxon>
        <taxon>fabids</taxon>
        <taxon>Fabales</taxon>
        <taxon>Fabaceae</taxon>
        <taxon>Papilionoideae</taxon>
        <taxon>50 kb inversion clade</taxon>
        <taxon>NPAAA clade</taxon>
        <taxon>indigoferoid/millettioid clade</taxon>
        <taxon>Phaseoleae</taxon>
        <taxon>Glycine</taxon>
        <taxon>Glycine subgen. Soja</taxon>
    </lineage>
</organism>
<reference evidence="2" key="2">
    <citation type="submission" date="2018-02" db="UniProtKB">
        <authorList>
            <consortium name="EnsemblPlants"/>
        </authorList>
    </citation>
    <scope>IDENTIFICATION</scope>
    <source>
        <strain evidence="2">Williams 82</strain>
    </source>
</reference>
<dbReference type="Proteomes" id="UP000008827">
    <property type="component" value="Chromosome 2"/>
</dbReference>
<keyword evidence="3" id="KW-1185">Reference proteome</keyword>
<dbReference type="Gramene" id="KRH71863">
    <property type="protein sequence ID" value="KRH71863"/>
    <property type="gene ID" value="GLYMA_02G173500"/>
</dbReference>
<dbReference type="InParanoid" id="A0A0R0KY39"/>
<name>A0A0R0KY39_SOYBN</name>
<protein>
    <submittedName>
        <fullName evidence="1 2">Uncharacterized protein</fullName>
    </submittedName>
</protein>